<accession>A0A2U3QL91</accession>
<evidence type="ECO:0008006" key="3">
    <source>
        <dbReference type="Google" id="ProtNLM"/>
    </source>
</evidence>
<keyword evidence="2" id="KW-1185">Reference proteome</keyword>
<dbReference type="InterPro" id="IPR015946">
    <property type="entry name" value="KH_dom-like_a/b"/>
</dbReference>
<dbReference type="EMBL" id="OUUY01000144">
    <property type="protein sequence ID" value="SPQ02130.1"/>
    <property type="molecule type" value="Genomic_DNA"/>
</dbReference>
<dbReference type="AlphaFoldDB" id="A0A2U3QL91"/>
<protein>
    <recommendedName>
        <fullName evidence="3">OsmC family protein</fullName>
    </recommendedName>
</protein>
<evidence type="ECO:0000313" key="2">
    <source>
        <dbReference type="Proteomes" id="UP000245125"/>
    </source>
</evidence>
<reference evidence="2" key="1">
    <citation type="submission" date="2018-03" db="EMBL/GenBank/DDBJ databases">
        <authorList>
            <person name="Zecchin S."/>
        </authorList>
    </citation>
    <scope>NUCLEOTIDE SEQUENCE [LARGE SCALE GENOMIC DNA]</scope>
</reference>
<dbReference type="InterPro" id="IPR036102">
    <property type="entry name" value="OsmC/Ohrsf"/>
</dbReference>
<dbReference type="Proteomes" id="UP000245125">
    <property type="component" value="Unassembled WGS sequence"/>
</dbReference>
<dbReference type="PANTHER" id="PTHR34352:SF1">
    <property type="entry name" value="PROTEIN YHFA"/>
    <property type="match status" value="1"/>
</dbReference>
<organism evidence="1 2">
    <name type="scientific">Candidatus Sulfobium mesophilum</name>
    <dbReference type="NCBI Taxonomy" id="2016548"/>
    <lineage>
        <taxon>Bacteria</taxon>
        <taxon>Pseudomonadati</taxon>
        <taxon>Nitrospirota</taxon>
        <taxon>Nitrospiria</taxon>
        <taxon>Nitrospirales</taxon>
        <taxon>Nitrospiraceae</taxon>
        <taxon>Candidatus Sulfobium</taxon>
    </lineage>
</organism>
<sequence length="157" mass="17912">MSPKEDKDVESLEESLEGYKGKIMPVNKGSLTWDKDLIFVARTQRGYEIEFDAQAQWGCIPTESLLLSVAGCMAIDAVSFLQKMKCIISKFKIDIQGERNPTPPQYYKKIDMVIHISGENITPKKMERVIALSQEKYCSVYHSLRKDLEVKVGYVIE</sequence>
<gene>
    <name evidence="1" type="ORF">NBG4_920005</name>
</gene>
<dbReference type="OrthoDB" id="9804010at2"/>
<dbReference type="PANTHER" id="PTHR34352">
    <property type="entry name" value="PROTEIN YHFA"/>
    <property type="match status" value="1"/>
</dbReference>
<name>A0A2U3QL91_9BACT</name>
<dbReference type="Pfam" id="PF02566">
    <property type="entry name" value="OsmC"/>
    <property type="match status" value="1"/>
</dbReference>
<dbReference type="Gene3D" id="3.30.300.20">
    <property type="match status" value="1"/>
</dbReference>
<evidence type="ECO:0000313" key="1">
    <source>
        <dbReference type="EMBL" id="SPQ02130.1"/>
    </source>
</evidence>
<dbReference type="InterPro" id="IPR003718">
    <property type="entry name" value="OsmC/Ohr_fam"/>
</dbReference>
<proteinExistence type="predicted"/>
<dbReference type="SUPFAM" id="SSF82784">
    <property type="entry name" value="OsmC-like"/>
    <property type="match status" value="1"/>
</dbReference>